<organism evidence="2">
    <name type="scientific">freshwater metagenome</name>
    <dbReference type="NCBI Taxonomy" id="449393"/>
    <lineage>
        <taxon>unclassified sequences</taxon>
        <taxon>metagenomes</taxon>
        <taxon>ecological metagenomes</taxon>
    </lineage>
</organism>
<proteinExistence type="predicted"/>
<dbReference type="SUPFAM" id="SSF53067">
    <property type="entry name" value="Actin-like ATPase domain"/>
    <property type="match status" value="1"/>
</dbReference>
<dbReference type="PANTHER" id="PTHR43190">
    <property type="entry name" value="N-ACETYL-D-GLUCOSAMINE KINASE"/>
    <property type="match status" value="1"/>
</dbReference>
<sequence>MPKVILGIDGGGTKTHACLVDLDGNIVATAANGGANWERIGVAAVQESLSEIIDVVCAKASVTRADIVDSTFALAGVDWDEDQVLLAPVITALGLAGKCELINDSFAALFAGIPSGIGCVSIAGTGGKSAGRTELKSVQTMGMELGEGGGAGQLVDTALDLIARAHHGIIEKTALYYELPQAVGFDDHVQFFTAVARGRLHLDESLAPLIFNLANQGDALALETVSKVARQHAIDIQGIVKQLDFGQAPIELIRAGGLHTAANESFDSVFAAVLKEVLPNVHLQTLEVSPVYGAVMHAAHHYFETVTPEFIDTLTSASGKVEI</sequence>
<protein>
    <submittedName>
        <fullName evidence="2">Unannotated protein</fullName>
    </submittedName>
</protein>
<dbReference type="InterPro" id="IPR052519">
    <property type="entry name" value="Euk-type_GlcNAc_Kinase"/>
</dbReference>
<dbReference type="Pfam" id="PF01869">
    <property type="entry name" value="BcrAD_BadFG"/>
    <property type="match status" value="1"/>
</dbReference>
<dbReference type="Gene3D" id="3.30.420.40">
    <property type="match status" value="2"/>
</dbReference>
<accession>A0A6J6B5L4</accession>
<dbReference type="AlphaFoldDB" id="A0A6J6B5L4"/>
<dbReference type="PANTHER" id="PTHR43190:SF3">
    <property type="entry name" value="N-ACETYL-D-GLUCOSAMINE KINASE"/>
    <property type="match status" value="1"/>
</dbReference>
<gene>
    <name evidence="2" type="ORF">UFOPK1412_00265</name>
</gene>
<evidence type="ECO:0000313" key="2">
    <source>
        <dbReference type="EMBL" id="CAB4534311.1"/>
    </source>
</evidence>
<dbReference type="EMBL" id="CAEZSI010000021">
    <property type="protein sequence ID" value="CAB4534311.1"/>
    <property type="molecule type" value="Genomic_DNA"/>
</dbReference>
<evidence type="ECO:0000259" key="1">
    <source>
        <dbReference type="Pfam" id="PF01869"/>
    </source>
</evidence>
<dbReference type="InterPro" id="IPR002731">
    <property type="entry name" value="ATPase_BadF"/>
</dbReference>
<name>A0A6J6B5L4_9ZZZZ</name>
<feature type="domain" description="ATPase BadF/BadG/BcrA/BcrD type" evidence="1">
    <location>
        <begin position="6"/>
        <end position="298"/>
    </location>
</feature>
<reference evidence="2" key="1">
    <citation type="submission" date="2020-05" db="EMBL/GenBank/DDBJ databases">
        <authorList>
            <person name="Chiriac C."/>
            <person name="Salcher M."/>
            <person name="Ghai R."/>
            <person name="Kavagutti S V."/>
        </authorList>
    </citation>
    <scope>NUCLEOTIDE SEQUENCE</scope>
</reference>
<dbReference type="InterPro" id="IPR043129">
    <property type="entry name" value="ATPase_NBD"/>
</dbReference>